<gene>
    <name evidence="4" type="ORF">OXX778_LOCUS9973</name>
</gene>
<comment type="subcellular location">
    <subcellularLocation>
        <location evidence="1">Membrane</location>
        <topology evidence="1">Multi-pass membrane protein</topology>
    </subcellularLocation>
</comment>
<dbReference type="SUPFAM" id="SSF103473">
    <property type="entry name" value="MFS general substrate transporter"/>
    <property type="match status" value="1"/>
</dbReference>
<keyword evidence="2" id="KW-1133">Transmembrane helix</keyword>
<feature type="transmembrane region" description="Helical" evidence="2">
    <location>
        <begin position="351"/>
        <end position="375"/>
    </location>
</feature>
<dbReference type="Pfam" id="PF07690">
    <property type="entry name" value="MFS_1"/>
    <property type="match status" value="2"/>
</dbReference>
<dbReference type="GO" id="GO:0008028">
    <property type="term" value="F:monocarboxylic acid transmembrane transporter activity"/>
    <property type="evidence" value="ECO:0007669"/>
    <property type="project" value="TreeGrafter"/>
</dbReference>
<feature type="transmembrane region" description="Helical" evidence="2">
    <location>
        <begin position="115"/>
        <end position="141"/>
    </location>
</feature>
<name>A0A813XU05_9BILA</name>
<dbReference type="GO" id="GO:0016020">
    <property type="term" value="C:membrane"/>
    <property type="evidence" value="ECO:0007669"/>
    <property type="project" value="UniProtKB-SubCell"/>
</dbReference>
<evidence type="ECO:0000313" key="5">
    <source>
        <dbReference type="Proteomes" id="UP000663879"/>
    </source>
</evidence>
<keyword evidence="5" id="KW-1185">Reference proteome</keyword>
<feature type="domain" description="Major facilitator superfamily (MFS) profile" evidence="3">
    <location>
        <begin position="21"/>
        <end position="533"/>
    </location>
</feature>
<dbReference type="PANTHER" id="PTHR11360:SF284">
    <property type="entry name" value="EG:103B4.3 PROTEIN-RELATED"/>
    <property type="match status" value="1"/>
</dbReference>
<feature type="transmembrane region" description="Helical" evidence="2">
    <location>
        <begin position="444"/>
        <end position="467"/>
    </location>
</feature>
<proteinExistence type="predicted"/>
<feature type="transmembrane region" description="Helical" evidence="2">
    <location>
        <begin position="179"/>
        <end position="198"/>
    </location>
</feature>
<evidence type="ECO:0000256" key="2">
    <source>
        <dbReference type="SAM" id="Phobius"/>
    </source>
</evidence>
<dbReference type="EMBL" id="CAJNOC010001527">
    <property type="protein sequence ID" value="CAF0871846.1"/>
    <property type="molecule type" value="Genomic_DNA"/>
</dbReference>
<keyword evidence="2" id="KW-0812">Transmembrane</keyword>
<feature type="transmembrane region" description="Helical" evidence="2">
    <location>
        <begin position="479"/>
        <end position="501"/>
    </location>
</feature>
<evidence type="ECO:0000259" key="3">
    <source>
        <dbReference type="PROSITE" id="PS50850"/>
    </source>
</evidence>
<comment type="caution">
    <text evidence="4">The sequence shown here is derived from an EMBL/GenBank/DDBJ whole genome shotgun (WGS) entry which is preliminary data.</text>
</comment>
<dbReference type="PANTHER" id="PTHR11360">
    <property type="entry name" value="MONOCARBOXYLATE TRANSPORTER"/>
    <property type="match status" value="1"/>
</dbReference>
<evidence type="ECO:0000256" key="1">
    <source>
        <dbReference type="ARBA" id="ARBA00004141"/>
    </source>
</evidence>
<feature type="transmembrane region" description="Helical" evidence="2">
    <location>
        <begin position="21"/>
        <end position="43"/>
    </location>
</feature>
<feature type="transmembrane region" description="Helical" evidence="2">
    <location>
        <begin position="387"/>
        <end position="406"/>
    </location>
</feature>
<dbReference type="InterPro" id="IPR050327">
    <property type="entry name" value="Proton-linked_MCT"/>
</dbReference>
<dbReference type="Gene3D" id="1.20.1250.20">
    <property type="entry name" value="MFS general substrate transporter like domains"/>
    <property type="match status" value="2"/>
</dbReference>
<dbReference type="InterPro" id="IPR020846">
    <property type="entry name" value="MFS_dom"/>
</dbReference>
<dbReference type="Proteomes" id="UP000663879">
    <property type="component" value="Unassembled WGS sequence"/>
</dbReference>
<organism evidence="4 5">
    <name type="scientific">Brachionus calyciflorus</name>
    <dbReference type="NCBI Taxonomy" id="104777"/>
    <lineage>
        <taxon>Eukaryota</taxon>
        <taxon>Metazoa</taxon>
        <taxon>Spiralia</taxon>
        <taxon>Gnathifera</taxon>
        <taxon>Rotifera</taxon>
        <taxon>Eurotatoria</taxon>
        <taxon>Monogononta</taxon>
        <taxon>Pseudotrocha</taxon>
        <taxon>Ploima</taxon>
        <taxon>Brachionidae</taxon>
        <taxon>Brachionus</taxon>
    </lineage>
</organism>
<dbReference type="OrthoDB" id="6499973at2759"/>
<feature type="transmembrane region" description="Helical" evidence="2">
    <location>
        <begin position="148"/>
        <end position="167"/>
    </location>
</feature>
<dbReference type="InterPro" id="IPR011701">
    <property type="entry name" value="MFS"/>
</dbReference>
<dbReference type="InterPro" id="IPR036259">
    <property type="entry name" value="MFS_trans_sf"/>
</dbReference>
<accession>A0A813XU05</accession>
<sequence length="538" mass="59020">MTIVTNNYLADVNYTPPDGGWGWVVAISSLIIHFIMDGITYSLGTYLTNFVEQFNVSRGEASLVHALLPAITLSCGPIASMFTNHFGCRKTTIYGTLIASAGFILSYFATKFYVLYITIGFIVGIGFGLIYVPAIVSVGYYFEKKRSLAIGIAVCGAGIGTFVLSPINRILVNNYGIRGAFLIKSAIILNLVVCGLLIRPVPIEPSEINKRNKKLKEKTTKDSTNENKNLLNGAKITESLPTVYLHKVDLNDSSHLKIAKNPIEFATSMPMLSENETATVNDKNLAYSRSFMKKSNTSTLDLLAHIRSLQNITGSPTKSINAINSVQIIETNEEKTDFLSKFLDLSLLRDMVFIFFSISNFLTSLGFNAPFIYIVDQATSVGIPQEQADYFLSTIGISNTIGRVFLGIISDIKGVNRLYLYATVLTICGIATCVEPFFTTPMGFLIYSIVFGFTSGGYVSLTSVLLVDLLGLDKLTNAFGMLLVFQGIATLIGPPTIGILYDIFKSYTVPFFLIGILIGISGFMCYFIPCFKKKEEPK</sequence>
<protein>
    <recommendedName>
        <fullName evidence="3">Major facilitator superfamily (MFS) profile domain-containing protein</fullName>
    </recommendedName>
</protein>
<feature type="transmembrane region" description="Helical" evidence="2">
    <location>
        <begin position="507"/>
        <end position="528"/>
    </location>
</feature>
<dbReference type="CDD" id="cd17352">
    <property type="entry name" value="MFS_MCT_SLC16"/>
    <property type="match status" value="1"/>
</dbReference>
<dbReference type="AlphaFoldDB" id="A0A813XU05"/>
<feature type="transmembrane region" description="Helical" evidence="2">
    <location>
        <begin position="63"/>
        <end position="84"/>
    </location>
</feature>
<feature type="transmembrane region" description="Helical" evidence="2">
    <location>
        <begin position="91"/>
        <end position="109"/>
    </location>
</feature>
<keyword evidence="2" id="KW-0472">Membrane</keyword>
<evidence type="ECO:0000313" key="4">
    <source>
        <dbReference type="EMBL" id="CAF0871846.1"/>
    </source>
</evidence>
<dbReference type="PROSITE" id="PS50850">
    <property type="entry name" value="MFS"/>
    <property type="match status" value="1"/>
</dbReference>
<feature type="transmembrane region" description="Helical" evidence="2">
    <location>
        <begin position="418"/>
        <end position="438"/>
    </location>
</feature>
<reference evidence="4" key="1">
    <citation type="submission" date="2021-02" db="EMBL/GenBank/DDBJ databases">
        <authorList>
            <person name="Nowell W R."/>
        </authorList>
    </citation>
    <scope>NUCLEOTIDE SEQUENCE</scope>
    <source>
        <strain evidence="4">Ploen Becks lab</strain>
    </source>
</reference>